<dbReference type="Proteomes" id="UP001153678">
    <property type="component" value="Unassembled WGS sequence"/>
</dbReference>
<organism evidence="1 2">
    <name type="scientific">Funneliformis geosporum</name>
    <dbReference type="NCBI Taxonomy" id="1117311"/>
    <lineage>
        <taxon>Eukaryota</taxon>
        <taxon>Fungi</taxon>
        <taxon>Fungi incertae sedis</taxon>
        <taxon>Mucoromycota</taxon>
        <taxon>Glomeromycotina</taxon>
        <taxon>Glomeromycetes</taxon>
        <taxon>Glomerales</taxon>
        <taxon>Glomeraceae</taxon>
        <taxon>Funneliformis</taxon>
    </lineage>
</organism>
<accession>A0A9W4TDW5</accession>
<evidence type="ECO:0000313" key="2">
    <source>
        <dbReference type="Proteomes" id="UP001153678"/>
    </source>
</evidence>
<proteinExistence type="predicted"/>
<feature type="non-terminal residue" evidence="1">
    <location>
        <position position="1"/>
    </location>
</feature>
<protein>
    <submittedName>
        <fullName evidence="1">6433_t:CDS:1</fullName>
    </submittedName>
</protein>
<dbReference type="EMBL" id="CAMKVN010026948">
    <property type="protein sequence ID" value="CAI2201240.1"/>
    <property type="molecule type" value="Genomic_DNA"/>
</dbReference>
<sequence length="131" mass="14652">AVIDIDASKGDIKTAGVKGREVFIRICCFFIRALYRILDCGWEDILKMLIITTSSDSSKCSYHILYASVLLINHHKLKAFTELVYTITGEKFGKYIDKGLPGQNFNLCLISSAKKVQPPSSLGLEVRPRIL</sequence>
<keyword evidence="2" id="KW-1185">Reference proteome</keyword>
<dbReference type="OrthoDB" id="2405345at2759"/>
<name>A0A9W4TDW5_9GLOM</name>
<reference evidence="1" key="1">
    <citation type="submission" date="2022-08" db="EMBL/GenBank/DDBJ databases">
        <authorList>
            <person name="Kallberg Y."/>
            <person name="Tangrot J."/>
            <person name="Rosling A."/>
        </authorList>
    </citation>
    <scope>NUCLEOTIDE SEQUENCE</scope>
    <source>
        <strain evidence="1">Wild A</strain>
    </source>
</reference>
<feature type="non-terminal residue" evidence="1">
    <location>
        <position position="131"/>
    </location>
</feature>
<dbReference type="AlphaFoldDB" id="A0A9W4TDW5"/>
<comment type="caution">
    <text evidence="1">The sequence shown here is derived from an EMBL/GenBank/DDBJ whole genome shotgun (WGS) entry which is preliminary data.</text>
</comment>
<evidence type="ECO:0000313" key="1">
    <source>
        <dbReference type="EMBL" id="CAI2201240.1"/>
    </source>
</evidence>
<gene>
    <name evidence="1" type="ORF">FWILDA_LOCUS19967</name>
</gene>